<gene>
    <name evidence="5" type="ORF">FAD_0775</name>
</gene>
<evidence type="ECO:0000313" key="5">
    <source>
        <dbReference type="EMBL" id="ARD84679.1"/>
    </source>
</evidence>
<sequence>MKNQIVIHGGANSPSTLNEKLQKILDNLDVNGSSLDLAVKSVVMMEDDPTFNAGTGSVPRIDGSIQMDAAVMSDSGFGSVMCIENVKHPVMVARDVMEKSPHIMLAGEGAVEFARKLEYEYYNPETEKSREMMDKLKASIKNNTLPEKFKFMVKSSSDTVGAVARIDDKFAAAVSTGGAFPMLRGRVGDSPVIGAGIYQGEKGAVVATGIGEDIAKDLLSFRIYQQIGTDDLNEIVKKEIDKFKVSVGIIAISDNEYSVYANTDMAHAEREL</sequence>
<dbReference type="InterPro" id="IPR000246">
    <property type="entry name" value="Peptidase_T2"/>
</dbReference>
<dbReference type="EMBL" id="CP015363">
    <property type="protein sequence ID" value="ARD84679.1"/>
    <property type="molecule type" value="Genomic_DNA"/>
</dbReference>
<proteinExistence type="predicted"/>
<accession>A0A1V0N3K8</accession>
<dbReference type="GeneID" id="31676276"/>
<dbReference type="AlphaFoldDB" id="A0A1V0N3K8"/>
<dbReference type="InterPro" id="IPR029055">
    <property type="entry name" value="Ntn_hydrolases_N"/>
</dbReference>
<evidence type="ECO:0000313" key="6">
    <source>
        <dbReference type="Proteomes" id="UP000192050"/>
    </source>
</evidence>
<dbReference type="PANTHER" id="PTHR10188">
    <property type="entry name" value="L-ASPARAGINASE"/>
    <property type="match status" value="1"/>
</dbReference>
<organism evidence="5 6">
    <name type="scientific">Ferroplasma acidiphilum</name>
    <dbReference type="NCBI Taxonomy" id="74969"/>
    <lineage>
        <taxon>Archaea</taxon>
        <taxon>Methanobacteriati</taxon>
        <taxon>Thermoplasmatota</taxon>
        <taxon>Thermoplasmata</taxon>
        <taxon>Thermoplasmatales</taxon>
        <taxon>Ferroplasmaceae</taxon>
        <taxon>Ferroplasma</taxon>
    </lineage>
</organism>
<dbReference type="CDD" id="cd04703">
    <property type="entry name" value="Asparaginase_2_like_1"/>
    <property type="match status" value="1"/>
</dbReference>
<dbReference type="GO" id="GO:0016787">
    <property type="term" value="F:hydrolase activity"/>
    <property type="evidence" value="ECO:0007669"/>
    <property type="project" value="InterPro"/>
</dbReference>
<protein>
    <recommendedName>
        <fullName evidence="1">Plant-type L-asparaginase</fullName>
    </recommendedName>
</protein>
<dbReference type="OrthoDB" id="18230at2157"/>
<keyword evidence="6" id="KW-1185">Reference proteome</keyword>
<dbReference type="SUPFAM" id="SSF56235">
    <property type="entry name" value="N-terminal nucleophile aminohydrolases (Ntn hydrolases)"/>
    <property type="match status" value="1"/>
</dbReference>
<feature type="site" description="Cleavage; by autolysis" evidence="4">
    <location>
        <begin position="158"/>
        <end position="159"/>
    </location>
</feature>
<feature type="binding site" evidence="3">
    <location>
        <begin position="208"/>
        <end position="211"/>
    </location>
    <ligand>
        <name>substrate</name>
    </ligand>
</feature>
<evidence type="ECO:0000256" key="2">
    <source>
        <dbReference type="PIRSR" id="PIRSR600246-1"/>
    </source>
</evidence>
<reference evidence="5 6" key="1">
    <citation type="submission" date="2011-10" db="EMBL/GenBank/DDBJ databases">
        <title>Metabolic and evolutionary patterns in the extreme acidophile Ferroplasma acidiphilum.</title>
        <authorList>
            <person name="Golyshina O.V."/>
            <person name="Kozyavkin S.A."/>
            <person name="Tatusov R.L."/>
            <person name="Slesarev A.I."/>
            <person name="Golyshin P.N."/>
        </authorList>
    </citation>
    <scope>NUCLEOTIDE SEQUENCE [LARGE SCALE GENOMIC DNA]</scope>
    <source>
        <strain evidence="6">Y</strain>
    </source>
</reference>
<feature type="binding site" evidence="3">
    <location>
        <begin position="186"/>
        <end position="189"/>
    </location>
    <ligand>
        <name>substrate</name>
    </ligand>
</feature>
<dbReference type="RefSeq" id="WP_081141952.1">
    <property type="nucleotide sequence ID" value="NZ_CP015363.1"/>
</dbReference>
<dbReference type="KEGG" id="fai:FAD_0775"/>
<evidence type="ECO:0000256" key="4">
    <source>
        <dbReference type="PIRSR" id="PIRSR600246-3"/>
    </source>
</evidence>
<name>A0A1V0N3K8_9ARCH</name>
<dbReference type="Gene3D" id="3.60.20.30">
    <property type="entry name" value="(Glycosyl)asparaginase"/>
    <property type="match status" value="1"/>
</dbReference>
<dbReference type="Pfam" id="PF01112">
    <property type="entry name" value="Asparaginase_2"/>
    <property type="match status" value="1"/>
</dbReference>
<dbReference type="PANTHER" id="PTHR10188:SF13">
    <property type="entry name" value="ISOASPARTYL PEPTIDASE_L-ASPARAGINASE 2-RELATED"/>
    <property type="match status" value="1"/>
</dbReference>
<feature type="active site" description="Nucleophile" evidence="2">
    <location>
        <position position="159"/>
    </location>
</feature>
<evidence type="ECO:0000256" key="3">
    <source>
        <dbReference type="PIRSR" id="PIRSR600246-2"/>
    </source>
</evidence>
<dbReference type="Proteomes" id="UP000192050">
    <property type="component" value="Chromosome"/>
</dbReference>
<evidence type="ECO:0000256" key="1">
    <source>
        <dbReference type="ARBA" id="ARBA00044776"/>
    </source>
</evidence>
<dbReference type="STRING" id="74969.FAD_0775"/>